<reference evidence="2 3" key="1">
    <citation type="submission" date="2017-07" db="EMBL/GenBank/DDBJ databases">
        <title>Isolation and whole genome analysis of endospore-forming bacteria from heroin.</title>
        <authorList>
            <person name="Kalinowski J."/>
            <person name="Ahrens B."/>
            <person name="Al-Dilaimi A."/>
            <person name="Winkler A."/>
            <person name="Wibberg D."/>
            <person name="Schleenbecker U."/>
            <person name="Ruckert C."/>
            <person name="Wolfel R."/>
            <person name="Grass G."/>
        </authorList>
    </citation>
    <scope>NUCLEOTIDE SEQUENCE [LARGE SCALE GENOMIC DNA]</scope>
    <source>
        <strain evidence="2 3">7521-2</strain>
    </source>
</reference>
<sequence>MKKRYLMIYNGQEIRRRFIMLSNKFCRIGILAGMGPRSTAPFIESVLDECERQYGAKNDIDFPHMIIYSLPTPFHPKEPIIKEDMVKTLQIGIQSLTEANCDFIAVPCNVVHQFYEDMTKMTNVPILNIIQETINAIGVQSSKVGLIGTRSTVENQLYQPYLHNNNKDIYWTERIQSQVDQLIYDVKQNREMEELIQQWKNIEMDLAENGVTDVVCVCTDLYFCGSYTSLNFFDSSKILAKSLVERYLAFK</sequence>
<dbReference type="PANTHER" id="PTHR21198">
    <property type="entry name" value="GLUTAMATE RACEMASE"/>
    <property type="match status" value="1"/>
</dbReference>
<dbReference type="PANTHER" id="PTHR21198:SF7">
    <property type="entry name" value="ASPARTATE-GLUTAMATE RACEMASE FAMILY"/>
    <property type="match status" value="1"/>
</dbReference>
<organism evidence="2 3">
    <name type="scientific">Niallia circulans</name>
    <name type="common">Bacillus circulans</name>
    <dbReference type="NCBI Taxonomy" id="1397"/>
    <lineage>
        <taxon>Bacteria</taxon>
        <taxon>Bacillati</taxon>
        <taxon>Bacillota</taxon>
        <taxon>Bacilli</taxon>
        <taxon>Bacillales</taxon>
        <taxon>Bacillaceae</taxon>
        <taxon>Niallia</taxon>
    </lineage>
</organism>
<dbReference type="InterPro" id="IPR001920">
    <property type="entry name" value="Asp/Glu_race"/>
</dbReference>
<dbReference type="EMBL" id="NPBQ01000030">
    <property type="protein sequence ID" value="PAD84364.1"/>
    <property type="molecule type" value="Genomic_DNA"/>
</dbReference>
<name>A0AA91TV24_NIACI</name>
<dbReference type="Proteomes" id="UP000216961">
    <property type="component" value="Unassembled WGS sequence"/>
</dbReference>
<dbReference type="AlphaFoldDB" id="A0AA91TV24"/>
<evidence type="ECO:0000313" key="3">
    <source>
        <dbReference type="Proteomes" id="UP000216961"/>
    </source>
</evidence>
<keyword evidence="1" id="KW-0413">Isomerase</keyword>
<dbReference type="Gene3D" id="3.40.50.1860">
    <property type="match status" value="2"/>
</dbReference>
<dbReference type="Pfam" id="PF01177">
    <property type="entry name" value="Asp_Glu_race"/>
    <property type="match status" value="1"/>
</dbReference>
<evidence type="ECO:0008006" key="4">
    <source>
        <dbReference type="Google" id="ProtNLM"/>
    </source>
</evidence>
<dbReference type="GO" id="GO:0047661">
    <property type="term" value="F:amino-acid racemase activity"/>
    <property type="evidence" value="ECO:0007669"/>
    <property type="project" value="InterPro"/>
</dbReference>
<evidence type="ECO:0000256" key="1">
    <source>
        <dbReference type="ARBA" id="ARBA00023235"/>
    </source>
</evidence>
<proteinExistence type="predicted"/>
<comment type="caution">
    <text evidence="2">The sequence shown here is derived from an EMBL/GenBank/DDBJ whole genome shotgun (WGS) entry which is preliminary data.</text>
</comment>
<protein>
    <recommendedName>
        <fullName evidence="4">Aspartate racemase</fullName>
    </recommendedName>
</protein>
<dbReference type="SUPFAM" id="SSF53681">
    <property type="entry name" value="Aspartate/glutamate racemase"/>
    <property type="match status" value="2"/>
</dbReference>
<accession>A0AA91TV24</accession>
<gene>
    <name evidence="2" type="ORF">CHH57_05605</name>
</gene>
<evidence type="ECO:0000313" key="2">
    <source>
        <dbReference type="EMBL" id="PAD84364.1"/>
    </source>
</evidence>
<dbReference type="InterPro" id="IPR015942">
    <property type="entry name" value="Asp/Glu/hydantoin_racemase"/>
</dbReference>